<feature type="compositionally biased region" description="Polar residues" evidence="1">
    <location>
        <begin position="140"/>
        <end position="157"/>
    </location>
</feature>
<feature type="region of interest" description="Disordered" evidence="1">
    <location>
        <begin position="109"/>
        <end position="194"/>
    </location>
</feature>
<feature type="region of interest" description="Disordered" evidence="1">
    <location>
        <begin position="475"/>
        <end position="498"/>
    </location>
</feature>
<protein>
    <submittedName>
        <fullName evidence="2">Uncharacterized protein</fullName>
    </submittedName>
</protein>
<feature type="compositionally biased region" description="Polar residues" evidence="1">
    <location>
        <begin position="71"/>
        <end position="87"/>
    </location>
</feature>
<sequence length="580" mass="63379">MDKSDSRANRAYVNFSFSGELLNSKGPMEQETIAQHQQLTTPAETLVCDLTKCIGKETANEAAIPQPAESEVSSSRYSTASSKQPSMTDVFDNIRCPNTFDDNSQIDKYFDSHNSTPSPKLRRSKRIAKKESGVEALQLTKAQAKSDLQNKDSTTLKTPLKEKDTVNDVGGKKKAPKPLGDLLLKRTSTPGPVRDRSLLKMALGNAARKLDTASTGKQRPSALGLRRRVGPRTSTPKQSTRIIQTSKANLIKKGQDKTPLVIAEEAGVSPKKPNIRTTKTARPTVIHTTSIRPQGDREQVKKTIVVLKPNALIPRRSVGLQNAGPAATVRSRRTQPATNVNNKVTTVATSKPPISRNDPPKAMTQSISQRMAPRKSQEPRKSLKSIVRSRESTSSRTKASAVRGVAKTVASLRGKTSLKKENIELIPHRPARSESIACKPARVTRNYKHVLSKVAQMINSGPAAPSAPKLKDLKSAVQTTASAKPPRKPLHDKPFLPAGKVHHETTFNVTSGNLTIAGQTMAQFVKNFHYQTPPRYRTLKPGENFTTTCDNRNPIGANPTIPKAPKFATNARLRKTIVKK</sequence>
<evidence type="ECO:0000313" key="2">
    <source>
        <dbReference type="EnsemblMetazoa" id="XP_022660658"/>
    </source>
</evidence>
<evidence type="ECO:0000256" key="1">
    <source>
        <dbReference type="SAM" id="MobiDB-lite"/>
    </source>
</evidence>
<dbReference type="RefSeq" id="XP_022660658.1">
    <property type="nucleotide sequence ID" value="XM_022804923.1"/>
</dbReference>
<organism evidence="2 3">
    <name type="scientific">Varroa destructor</name>
    <name type="common">Honeybee mite</name>
    <dbReference type="NCBI Taxonomy" id="109461"/>
    <lineage>
        <taxon>Eukaryota</taxon>
        <taxon>Metazoa</taxon>
        <taxon>Ecdysozoa</taxon>
        <taxon>Arthropoda</taxon>
        <taxon>Chelicerata</taxon>
        <taxon>Arachnida</taxon>
        <taxon>Acari</taxon>
        <taxon>Parasitiformes</taxon>
        <taxon>Mesostigmata</taxon>
        <taxon>Gamasina</taxon>
        <taxon>Dermanyssoidea</taxon>
        <taxon>Varroidae</taxon>
        <taxon>Varroa</taxon>
    </lineage>
</organism>
<dbReference type="EnsemblMetazoa" id="XM_022804922">
    <property type="protein sequence ID" value="XP_022660657"/>
    <property type="gene ID" value="LOC111250145"/>
</dbReference>
<name>A0A7M7KGE8_VARDE</name>
<reference evidence="2" key="1">
    <citation type="submission" date="2021-01" db="UniProtKB">
        <authorList>
            <consortium name="EnsemblMetazoa"/>
        </authorList>
    </citation>
    <scope>IDENTIFICATION</scope>
</reference>
<dbReference type="EnsemblMetazoa" id="XM_022804923">
    <property type="protein sequence ID" value="XP_022660658"/>
    <property type="gene ID" value="LOC111250145"/>
</dbReference>
<evidence type="ECO:0000313" key="3">
    <source>
        <dbReference type="Proteomes" id="UP000594260"/>
    </source>
</evidence>
<dbReference type="KEGG" id="vde:111250145"/>
<feature type="region of interest" description="Disordered" evidence="1">
    <location>
        <begin position="62"/>
        <end position="91"/>
    </location>
</feature>
<accession>A0A7M7KGE8</accession>
<dbReference type="AlphaFoldDB" id="A0A7M7KGE8"/>
<dbReference type="InParanoid" id="A0A7M7KGE8"/>
<feature type="region of interest" description="Disordered" evidence="1">
    <location>
        <begin position="209"/>
        <end position="239"/>
    </location>
</feature>
<dbReference type="Proteomes" id="UP000594260">
    <property type="component" value="Unplaced"/>
</dbReference>
<keyword evidence="3" id="KW-1185">Reference proteome</keyword>
<proteinExistence type="predicted"/>
<dbReference type="OrthoDB" id="10582500at2759"/>
<dbReference type="RefSeq" id="XP_022660657.1">
    <property type="nucleotide sequence ID" value="XM_022804922.1"/>
</dbReference>
<dbReference type="GeneID" id="111250145"/>
<feature type="region of interest" description="Disordered" evidence="1">
    <location>
        <begin position="349"/>
        <end position="402"/>
    </location>
</feature>